<sequence length="262" mass="30432">MIQEKKTFSLSTEELSVAMMLCGYEQAAADALKNTREWKSDEQLQEIIGEAELLLRRRGYQNEKGEMDHGLESLIHLLMRAEKKVRCVHGKTVMLLHNMGSRKVLVQKCEDGVHSFYDIDLTKKEQGEKTIQDFYQFPAEQPIEMEPFMMSSEIFQSFSVAKTAEQINELLSKGEHPPAMQVFMKEFVESGCFLNNLSLIKSDYITDENEMPEIHLFLPSTSFIWYIDYTEVDTQGSVYFYPTEASSLIKMIMTRMKMWFGY</sequence>
<name>A0A0M0KNQ9_ALKHA</name>
<dbReference type="PATRIC" id="fig|136160.3.peg.3486"/>
<protein>
    <submittedName>
        <fullName evidence="1">Uncharacterized protein</fullName>
    </submittedName>
</protein>
<proteinExistence type="predicted"/>
<dbReference type="GeneID" id="87596561"/>
<organism evidence="1">
    <name type="scientific">Halalkalibacterium halodurans</name>
    <name type="common">Bacillus halodurans</name>
    <dbReference type="NCBI Taxonomy" id="86665"/>
    <lineage>
        <taxon>Bacteria</taxon>
        <taxon>Bacillati</taxon>
        <taxon>Bacillota</taxon>
        <taxon>Bacilli</taxon>
        <taxon>Bacillales</taxon>
        <taxon>Bacillaceae</taxon>
        <taxon>Halalkalibacterium (ex Joshi et al. 2022)</taxon>
    </lineage>
</organism>
<dbReference type="EMBL" id="LILD01000001">
    <property type="protein sequence ID" value="KOO40013.1"/>
    <property type="molecule type" value="Genomic_DNA"/>
</dbReference>
<reference evidence="1" key="1">
    <citation type="submission" date="2015-08" db="EMBL/GenBank/DDBJ databases">
        <title>Complete DNA Sequence of Pseudomonas syringae pv. actinidiae, the Causal Agent of Kiwifruit Canker Disease.</title>
        <authorList>
            <person name="Rikkerink E.H.A."/>
            <person name="Fineran P.C."/>
        </authorList>
    </citation>
    <scope>NUCLEOTIDE SEQUENCE</scope>
    <source>
        <strain evidence="1">DSM 13666</strain>
    </source>
</reference>
<comment type="caution">
    <text evidence="1">The sequence shown here is derived from an EMBL/GenBank/DDBJ whole genome shotgun (WGS) entry which is preliminary data.</text>
</comment>
<gene>
    <name evidence="1" type="ORF">AMD02_15025</name>
</gene>
<dbReference type="AlphaFoldDB" id="A0A0M0KNQ9"/>
<accession>A0A0M0KNQ9</accession>
<dbReference type="RefSeq" id="WP_053431859.1">
    <property type="nucleotide sequence ID" value="NZ_CP040441.1"/>
</dbReference>
<evidence type="ECO:0000313" key="1">
    <source>
        <dbReference type="EMBL" id="KOO40013.1"/>
    </source>
</evidence>